<dbReference type="RefSeq" id="WP_094942353.1">
    <property type="nucleotide sequence ID" value="NZ_NOKQ01000196.1"/>
</dbReference>
<comment type="similarity">
    <text evidence="3">Belongs to the FAD-dependent oxidoreductase 2 family. NadB subfamily.</text>
</comment>
<feature type="domain" description="Fumarate reductase/succinate dehydrogenase flavoprotein-like C-terminal" evidence="14">
    <location>
        <begin position="430"/>
        <end position="502"/>
    </location>
</feature>
<keyword evidence="9" id="KW-0560">Oxidoreductase</keyword>
<evidence type="ECO:0000256" key="2">
    <source>
        <dbReference type="ARBA" id="ARBA00004950"/>
    </source>
</evidence>
<evidence type="ECO:0000256" key="12">
    <source>
        <dbReference type="SAM" id="MobiDB-lite"/>
    </source>
</evidence>
<organism evidence="15 16">
    <name type="scientific">Tetzosporium hominis</name>
    <dbReference type="NCBI Taxonomy" id="2020506"/>
    <lineage>
        <taxon>Bacteria</taxon>
        <taxon>Bacillati</taxon>
        <taxon>Bacillota</taxon>
        <taxon>Bacilli</taxon>
        <taxon>Bacillales</taxon>
        <taxon>Caryophanaceae</taxon>
        <taxon>Tetzosporium</taxon>
    </lineage>
</organism>
<dbReference type="Proteomes" id="UP000217065">
    <property type="component" value="Unassembled WGS sequence"/>
</dbReference>
<evidence type="ECO:0000256" key="6">
    <source>
        <dbReference type="ARBA" id="ARBA00022630"/>
    </source>
</evidence>
<evidence type="ECO:0000256" key="11">
    <source>
        <dbReference type="ARBA" id="ARBA00048305"/>
    </source>
</evidence>
<dbReference type="GO" id="GO:0034628">
    <property type="term" value="P:'de novo' NAD+ biosynthetic process from L-aspartate"/>
    <property type="evidence" value="ECO:0007669"/>
    <property type="project" value="TreeGrafter"/>
</dbReference>
<dbReference type="InterPro" id="IPR027477">
    <property type="entry name" value="Succ_DH/fumarate_Rdtase_cat_sf"/>
</dbReference>
<feature type="compositionally biased region" description="Basic and acidic residues" evidence="12">
    <location>
        <begin position="459"/>
        <end position="470"/>
    </location>
</feature>
<dbReference type="AlphaFoldDB" id="A0A264W415"/>
<sequence length="507" mass="54412">MIDVCIVGAGLAGLSVAYRLPPSLTTVVVMESATKGNSWLAQGGIAGVLDPKDSVVSHLEDTLFAGASHVDFHAAQSILSEGSSILKHLLEIGFPVDRTSSGVPLYGREAAHSHNRILHAGGDQTGRLWMKHITKHTSHLPKIMNSSLHSLVIENGRCLGVRITTASGEIQEIYAKQVVLATGGVGGLFEISSNCESAIGTGLSAAFHAGANLVDLEFIQFHPTVAVEGDSVLGLITEAVRGAGAYFTTAEGTPLPIDPLAPRDQVARQVESYWQVGDSVYLDVSGIKDLQVSFPTIFNTLNTFKSQEVRQTKRIPVRPGAHFHMGGIETDLEGRTSIPGLYAVGEVACTGLHGANRLASNSLLECIVMGKRVAESIACGTDTSLGFASDSLVCPPKQLQVPTQQEMTRYVGVARSRKLEQFSSTLPLSRWNLQHVAVDEISAIHRYTAASLIAQAASRRTESRGAHSRSDYPNPSDEWLGSVLTRRENELSLVKRQLETPKVRISQ</sequence>
<evidence type="ECO:0000256" key="1">
    <source>
        <dbReference type="ARBA" id="ARBA00001974"/>
    </source>
</evidence>
<evidence type="ECO:0000259" key="13">
    <source>
        <dbReference type="Pfam" id="PF00890"/>
    </source>
</evidence>
<feature type="domain" description="FAD-dependent oxidoreductase 2 FAD-binding" evidence="13">
    <location>
        <begin position="3"/>
        <end position="363"/>
    </location>
</feature>
<name>A0A264W415_9BACL</name>
<evidence type="ECO:0000259" key="14">
    <source>
        <dbReference type="Pfam" id="PF02910"/>
    </source>
</evidence>
<dbReference type="SUPFAM" id="SSF46977">
    <property type="entry name" value="Succinate dehydrogenase/fumarate reductase flavoprotein C-terminal domain"/>
    <property type="match status" value="1"/>
</dbReference>
<dbReference type="InterPro" id="IPR036188">
    <property type="entry name" value="FAD/NAD-bd_sf"/>
</dbReference>
<dbReference type="OrthoDB" id="9806724at2"/>
<comment type="caution">
    <text evidence="15">The sequence shown here is derived from an EMBL/GenBank/DDBJ whole genome shotgun (WGS) entry which is preliminary data.</text>
</comment>
<dbReference type="Gene3D" id="1.20.58.100">
    <property type="entry name" value="Fumarate reductase/succinate dehydrogenase flavoprotein-like, C-terminal domain"/>
    <property type="match status" value="1"/>
</dbReference>
<evidence type="ECO:0000256" key="4">
    <source>
        <dbReference type="ARBA" id="ARBA00012173"/>
    </source>
</evidence>
<evidence type="ECO:0000256" key="10">
    <source>
        <dbReference type="ARBA" id="ARBA00030386"/>
    </source>
</evidence>
<dbReference type="PANTHER" id="PTHR42716">
    <property type="entry name" value="L-ASPARTATE OXIDASE"/>
    <property type="match status" value="1"/>
</dbReference>
<gene>
    <name evidence="15" type="ORF">CF394_06125</name>
</gene>
<evidence type="ECO:0000256" key="5">
    <source>
        <dbReference type="ARBA" id="ARBA00021901"/>
    </source>
</evidence>
<dbReference type="InterPro" id="IPR003953">
    <property type="entry name" value="FAD-dep_OxRdtase_2_FAD-bd"/>
</dbReference>
<evidence type="ECO:0000256" key="9">
    <source>
        <dbReference type="ARBA" id="ARBA00023002"/>
    </source>
</evidence>
<comment type="catalytic activity">
    <reaction evidence="11">
        <text>L-aspartate + O2 = iminosuccinate + H2O2</text>
        <dbReference type="Rhea" id="RHEA:25876"/>
        <dbReference type="ChEBI" id="CHEBI:15379"/>
        <dbReference type="ChEBI" id="CHEBI:16240"/>
        <dbReference type="ChEBI" id="CHEBI:29991"/>
        <dbReference type="ChEBI" id="CHEBI:77875"/>
        <dbReference type="EC" id="1.4.3.16"/>
    </reaction>
    <physiologicalReaction direction="left-to-right" evidence="11">
        <dbReference type="Rhea" id="RHEA:25877"/>
    </physiologicalReaction>
</comment>
<dbReference type="GO" id="GO:0033765">
    <property type="term" value="F:steroid dehydrogenase activity, acting on the CH-CH group of donors"/>
    <property type="evidence" value="ECO:0007669"/>
    <property type="project" value="UniProtKB-ARBA"/>
</dbReference>
<accession>A0A264W415</accession>
<dbReference type="PANTHER" id="PTHR42716:SF2">
    <property type="entry name" value="L-ASPARTATE OXIDASE, CHLOROPLASTIC"/>
    <property type="match status" value="1"/>
</dbReference>
<evidence type="ECO:0000256" key="7">
    <source>
        <dbReference type="ARBA" id="ARBA00022642"/>
    </source>
</evidence>
<dbReference type="Pfam" id="PF02910">
    <property type="entry name" value="Succ_DH_flav_C"/>
    <property type="match status" value="1"/>
</dbReference>
<evidence type="ECO:0000256" key="8">
    <source>
        <dbReference type="ARBA" id="ARBA00022827"/>
    </source>
</evidence>
<dbReference type="EMBL" id="NOKQ01000196">
    <property type="protein sequence ID" value="OZS78333.1"/>
    <property type="molecule type" value="Genomic_DNA"/>
</dbReference>
<protein>
    <recommendedName>
        <fullName evidence="5">L-aspartate oxidase</fullName>
        <ecNumber evidence="4">1.4.3.16</ecNumber>
    </recommendedName>
    <alternativeName>
        <fullName evidence="10">Quinolinate synthase B</fullName>
    </alternativeName>
</protein>
<dbReference type="SUPFAM" id="SSF56425">
    <property type="entry name" value="Succinate dehydrogenase/fumarate reductase flavoprotein, catalytic domain"/>
    <property type="match status" value="1"/>
</dbReference>
<evidence type="ECO:0000256" key="3">
    <source>
        <dbReference type="ARBA" id="ARBA00008562"/>
    </source>
</evidence>
<keyword evidence="16" id="KW-1185">Reference proteome</keyword>
<comment type="cofactor">
    <cofactor evidence="1">
        <name>FAD</name>
        <dbReference type="ChEBI" id="CHEBI:57692"/>
    </cofactor>
</comment>
<feature type="region of interest" description="Disordered" evidence="12">
    <location>
        <begin position="459"/>
        <end position="479"/>
    </location>
</feature>
<evidence type="ECO:0000313" key="16">
    <source>
        <dbReference type="Proteomes" id="UP000217065"/>
    </source>
</evidence>
<comment type="pathway">
    <text evidence="2">Cofactor biosynthesis; NAD(+) biosynthesis; iminoaspartate from L-aspartate (oxidase route): step 1/1.</text>
</comment>
<proteinExistence type="inferred from homology"/>
<dbReference type="Pfam" id="PF00890">
    <property type="entry name" value="FAD_binding_2"/>
    <property type="match status" value="1"/>
</dbReference>
<keyword evidence="6" id="KW-0285">Flavoprotein</keyword>
<dbReference type="InterPro" id="IPR005288">
    <property type="entry name" value="NadB"/>
</dbReference>
<dbReference type="InterPro" id="IPR015939">
    <property type="entry name" value="Fum_Rdtase/Succ_DH_flav-like_C"/>
</dbReference>
<dbReference type="UniPathway" id="UPA00253">
    <property type="reaction ID" value="UER00326"/>
</dbReference>
<dbReference type="EC" id="1.4.3.16" evidence="4"/>
<keyword evidence="8" id="KW-0274">FAD</keyword>
<dbReference type="InterPro" id="IPR037099">
    <property type="entry name" value="Fum_R/Succ_DH_flav-like_C_sf"/>
</dbReference>
<dbReference type="Gene3D" id="3.50.50.60">
    <property type="entry name" value="FAD/NAD(P)-binding domain"/>
    <property type="match status" value="1"/>
</dbReference>
<dbReference type="PRINTS" id="PR00368">
    <property type="entry name" value="FADPNR"/>
</dbReference>
<evidence type="ECO:0000313" key="15">
    <source>
        <dbReference type="EMBL" id="OZS78333.1"/>
    </source>
</evidence>
<dbReference type="GO" id="GO:0008734">
    <property type="term" value="F:L-aspartate oxidase activity"/>
    <property type="evidence" value="ECO:0007669"/>
    <property type="project" value="UniProtKB-EC"/>
</dbReference>
<dbReference type="Gene3D" id="3.90.700.10">
    <property type="entry name" value="Succinate dehydrogenase/fumarate reductase flavoprotein, catalytic domain"/>
    <property type="match status" value="1"/>
</dbReference>
<keyword evidence="7" id="KW-0662">Pyridine nucleotide biosynthesis</keyword>
<dbReference type="SUPFAM" id="SSF51905">
    <property type="entry name" value="FAD/NAD(P)-binding domain"/>
    <property type="match status" value="1"/>
</dbReference>
<reference evidence="15 16" key="1">
    <citation type="submission" date="2017-07" db="EMBL/GenBank/DDBJ databases">
        <title>Tetzosporium hominis gen.nov. sp.nov.</title>
        <authorList>
            <person name="Tetz G."/>
            <person name="Tetz V."/>
        </authorList>
    </citation>
    <scope>NUCLEOTIDE SEQUENCE [LARGE SCALE GENOMIC DNA]</scope>
    <source>
        <strain evidence="15 16">VT-49</strain>
    </source>
</reference>